<accession>A0ABD0W3D5</accession>
<evidence type="ECO:0000259" key="5">
    <source>
        <dbReference type="PROSITE" id="PS50871"/>
    </source>
</evidence>
<protein>
    <recommendedName>
        <fullName evidence="5">C1q domain-containing protein</fullName>
    </recommendedName>
</protein>
<dbReference type="Gene3D" id="2.60.120.40">
    <property type="match status" value="1"/>
</dbReference>
<feature type="domain" description="C1q" evidence="5">
    <location>
        <begin position="96"/>
        <end position="238"/>
    </location>
</feature>
<dbReference type="InterPro" id="IPR001073">
    <property type="entry name" value="C1q_dom"/>
</dbReference>
<evidence type="ECO:0000256" key="3">
    <source>
        <dbReference type="ARBA" id="ARBA00022729"/>
    </source>
</evidence>
<sequence>MRTTVALLTLLCCHVLWAQQDQENEDGLGNDIFTQVHSREVEDQIHDVETQTQGGKAAVSSLRLPTNLSDLHDLLQEMNAELGRTQRMMEDLKSKNEDMRVAFSASLFPSGSGYMGPFSGNSHQTVLIFGHVFTNIGNAYDSNTGVFTAPVRGVYEFKLYLFSFSHTSHPVAARLVKNGQLILIAHQRQDNYEVNASNAASLMLEKGDTVNLTPIDTARIYDDTNHRCTFSGHLLFTM</sequence>
<dbReference type="PRINTS" id="PR00007">
    <property type="entry name" value="COMPLEMNTC1Q"/>
</dbReference>
<feature type="signal peptide" evidence="4">
    <location>
        <begin position="1"/>
        <end position="18"/>
    </location>
</feature>
<evidence type="ECO:0000256" key="1">
    <source>
        <dbReference type="ARBA" id="ARBA00004613"/>
    </source>
</evidence>
<dbReference type="Proteomes" id="UP001557470">
    <property type="component" value="Unassembled WGS sequence"/>
</dbReference>
<gene>
    <name evidence="6" type="ORF">UPYG_G00276740</name>
</gene>
<evidence type="ECO:0000313" key="6">
    <source>
        <dbReference type="EMBL" id="KAL0965095.1"/>
    </source>
</evidence>
<keyword evidence="3 4" id="KW-0732">Signal</keyword>
<dbReference type="InterPro" id="IPR008983">
    <property type="entry name" value="Tumour_necrosis_fac-like_dom"/>
</dbReference>
<feature type="chain" id="PRO_5044769879" description="C1q domain-containing protein" evidence="4">
    <location>
        <begin position="19"/>
        <end position="238"/>
    </location>
</feature>
<keyword evidence="7" id="KW-1185">Reference proteome</keyword>
<organism evidence="6 7">
    <name type="scientific">Umbra pygmaea</name>
    <name type="common">Eastern mudminnow</name>
    <dbReference type="NCBI Taxonomy" id="75934"/>
    <lineage>
        <taxon>Eukaryota</taxon>
        <taxon>Metazoa</taxon>
        <taxon>Chordata</taxon>
        <taxon>Craniata</taxon>
        <taxon>Vertebrata</taxon>
        <taxon>Euteleostomi</taxon>
        <taxon>Actinopterygii</taxon>
        <taxon>Neopterygii</taxon>
        <taxon>Teleostei</taxon>
        <taxon>Protacanthopterygii</taxon>
        <taxon>Esociformes</taxon>
        <taxon>Umbridae</taxon>
        <taxon>Umbra</taxon>
    </lineage>
</organism>
<dbReference type="PANTHER" id="PTHR22923:SF102">
    <property type="entry name" value="CEREBELLIN 13-RELATED"/>
    <property type="match status" value="1"/>
</dbReference>
<comment type="caution">
    <text evidence="6">The sequence shown here is derived from an EMBL/GenBank/DDBJ whole genome shotgun (WGS) entry which is preliminary data.</text>
</comment>
<proteinExistence type="predicted"/>
<evidence type="ECO:0000256" key="4">
    <source>
        <dbReference type="SAM" id="SignalP"/>
    </source>
</evidence>
<evidence type="ECO:0000256" key="2">
    <source>
        <dbReference type="ARBA" id="ARBA00022525"/>
    </source>
</evidence>
<dbReference type="GO" id="GO:0005576">
    <property type="term" value="C:extracellular region"/>
    <property type="evidence" value="ECO:0007669"/>
    <property type="project" value="UniProtKB-SubCell"/>
</dbReference>
<dbReference type="PROSITE" id="PS50871">
    <property type="entry name" value="C1Q"/>
    <property type="match status" value="1"/>
</dbReference>
<dbReference type="SUPFAM" id="SSF49842">
    <property type="entry name" value="TNF-like"/>
    <property type="match status" value="1"/>
</dbReference>
<evidence type="ECO:0000313" key="7">
    <source>
        <dbReference type="Proteomes" id="UP001557470"/>
    </source>
</evidence>
<dbReference type="AlphaFoldDB" id="A0ABD0W3D5"/>
<keyword evidence="2" id="KW-0964">Secreted</keyword>
<comment type="subcellular location">
    <subcellularLocation>
        <location evidence="1">Secreted</location>
    </subcellularLocation>
</comment>
<dbReference type="PANTHER" id="PTHR22923">
    <property type="entry name" value="CEREBELLIN-RELATED"/>
    <property type="match status" value="1"/>
</dbReference>
<reference evidence="6 7" key="1">
    <citation type="submission" date="2024-06" db="EMBL/GenBank/DDBJ databases">
        <authorList>
            <person name="Pan Q."/>
            <person name="Wen M."/>
            <person name="Jouanno E."/>
            <person name="Zahm M."/>
            <person name="Klopp C."/>
            <person name="Cabau C."/>
            <person name="Louis A."/>
            <person name="Berthelot C."/>
            <person name="Parey E."/>
            <person name="Roest Crollius H."/>
            <person name="Montfort J."/>
            <person name="Robinson-Rechavi M."/>
            <person name="Bouchez O."/>
            <person name="Lampietro C."/>
            <person name="Lopez Roques C."/>
            <person name="Donnadieu C."/>
            <person name="Postlethwait J."/>
            <person name="Bobe J."/>
            <person name="Verreycken H."/>
            <person name="Guiguen Y."/>
        </authorList>
    </citation>
    <scope>NUCLEOTIDE SEQUENCE [LARGE SCALE GENOMIC DNA]</scope>
    <source>
        <strain evidence="6">Up_M1</strain>
        <tissue evidence="6">Testis</tissue>
    </source>
</reference>
<dbReference type="EMBL" id="JAGEUA010000009">
    <property type="protein sequence ID" value="KAL0965095.1"/>
    <property type="molecule type" value="Genomic_DNA"/>
</dbReference>
<dbReference type="SMART" id="SM00110">
    <property type="entry name" value="C1Q"/>
    <property type="match status" value="1"/>
</dbReference>
<dbReference type="Pfam" id="PF00386">
    <property type="entry name" value="C1q"/>
    <property type="match status" value="1"/>
</dbReference>
<dbReference type="InterPro" id="IPR050822">
    <property type="entry name" value="Cerebellin_Synaptic_Org"/>
</dbReference>
<name>A0ABD0W3D5_UMBPY</name>